<sequence>MIEMIYKEEENKSEANDNQEITLRIPKNIRQIGIIHGSRKIYVEDYVITYLQQFSMRQAPKQQVIILLGRTQWLEDKQYFFISGAINAQSVKVDMDEIAFSEECWMRIYGQMKKYFDRLEIVGWFLSSFENPLYINDAIIYAHVNNFPGNDKVFMMLDPQEREDAFYHYENGQLIKESGYYIYYEKNREMQEYIIQHREETTDQIRTEVEDEATRQFREMMQAKKEKQQEKHTMHFLYGASTVMVLVFMLIGITMINNYDKMLNMESSITTLSDLVNGNVENTQIETQDTTLNQIPVESVDGKIERQNVISSEEAQKEEVQKSNKEKDNDTEETKSQKNQVKNAEEKYVDNREKRPKEQKSDEKKAKETIAQKEGQYHVVSKGETLETISIRYYGSPNMVKDICNANKINNSDQIFPGQKIFIPQK</sequence>
<dbReference type="Proteomes" id="UP000255036">
    <property type="component" value="Unassembled WGS sequence"/>
</dbReference>
<keyword evidence="2" id="KW-1133">Transmembrane helix</keyword>
<dbReference type="InterPro" id="IPR018392">
    <property type="entry name" value="LysM"/>
</dbReference>
<keyword evidence="2" id="KW-0472">Membrane</keyword>
<dbReference type="Gene3D" id="3.10.350.10">
    <property type="entry name" value="LysM domain"/>
    <property type="match status" value="1"/>
</dbReference>
<feature type="compositionally biased region" description="Basic and acidic residues" evidence="1">
    <location>
        <begin position="314"/>
        <end position="336"/>
    </location>
</feature>
<dbReference type="PROSITE" id="PS51782">
    <property type="entry name" value="LYSM"/>
    <property type="match status" value="1"/>
</dbReference>
<feature type="transmembrane region" description="Helical" evidence="2">
    <location>
        <begin position="236"/>
        <end position="256"/>
    </location>
</feature>
<accession>A0A371AVK4</accession>
<evidence type="ECO:0000259" key="3">
    <source>
        <dbReference type="PROSITE" id="PS51782"/>
    </source>
</evidence>
<protein>
    <submittedName>
        <fullName evidence="4">LysM peptidoglycan-binding domain-containing protein</fullName>
    </submittedName>
</protein>
<gene>
    <name evidence="4" type="ORF">DWV06_09390</name>
</gene>
<keyword evidence="5" id="KW-1185">Reference proteome</keyword>
<feature type="region of interest" description="Disordered" evidence="1">
    <location>
        <begin position="297"/>
        <end position="370"/>
    </location>
</feature>
<organism evidence="4 5">
    <name type="scientific">Anaerosacchariphilus polymeriproducens</name>
    <dbReference type="NCBI Taxonomy" id="1812858"/>
    <lineage>
        <taxon>Bacteria</taxon>
        <taxon>Bacillati</taxon>
        <taxon>Bacillota</taxon>
        <taxon>Clostridia</taxon>
        <taxon>Lachnospirales</taxon>
        <taxon>Lachnospiraceae</taxon>
        <taxon>Anaerosacchariphilus</taxon>
    </lineage>
</organism>
<feature type="domain" description="LysM" evidence="3">
    <location>
        <begin position="376"/>
        <end position="423"/>
    </location>
</feature>
<reference evidence="4 5" key="1">
    <citation type="submission" date="2018-07" db="EMBL/GenBank/DDBJ databases">
        <title>Anaerosacharophilus polymeroproducens gen. nov. sp. nov., an anaerobic bacterium isolated from salt field.</title>
        <authorList>
            <person name="Kim W."/>
            <person name="Yang S.-H."/>
            <person name="Oh J."/>
            <person name="Lee J.-H."/>
            <person name="Kwon K.K."/>
        </authorList>
    </citation>
    <scope>NUCLEOTIDE SEQUENCE [LARGE SCALE GENOMIC DNA]</scope>
    <source>
        <strain evidence="4 5">MCWD5</strain>
    </source>
</reference>
<dbReference type="SUPFAM" id="SSF54106">
    <property type="entry name" value="LysM domain"/>
    <property type="match status" value="1"/>
</dbReference>
<evidence type="ECO:0000256" key="1">
    <source>
        <dbReference type="SAM" id="MobiDB-lite"/>
    </source>
</evidence>
<dbReference type="OrthoDB" id="3292458at2"/>
<dbReference type="RefSeq" id="WP_115481928.1">
    <property type="nucleotide sequence ID" value="NZ_QRCT01000025.1"/>
</dbReference>
<name>A0A371AVK4_9FIRM</name>
<dbReference type="EMBL" id="QRCT01000025">
    <property type="protein sequence ID" value="RDU23500.1"/>
    <property type="molecule type" value="Genomic_DNA"/>
</dbReference>
<dbReference type="CDD" id="cd00118">
    <property type="entry name" value="LysM"/>
    <property type="match status" value="1"/>
</dbReference>
<feature type="compositionally biased region" description="Basic and acidic residues" evidence="1">
    <location>
        <begin position="343"/>
        <end position="370"/>
    </location>
</feature>
<evidence type="ECO:0000313" key="5">
    <source>
        <dbReference type="Proteomes" id="UP000255036"/>
    </source>
</evidence>
<proteinExistence type="predicted"/>
<keyword evidence="2" id="KW-0812">Transmembrane</keyword>
<evidence type="ECO:0000313" key="4">
    <source>
        <dbReference type="EMBL" id="RDU23500.1"/>
    </source>
</evidence>
<evidence type="ECO:0000256" key="2">
    <source>
        <dbReference type="SAM" id="Phobius"/>
    </source>
</evidence>
<dbReference type="Pfam" id="PF01476">
    <property type="entry name" value="LysM"/>
    <property type="match status" value="1"/>
</dbReference>
<comment type="caution">
    <text evidence="4">The sequence shown here is derived from an EMBL/GenBank/DDBJ whole genome shotgun (WGS) entry which is preliminary data.</text>
</comment>
<dbReference type="InterPro" id="IPR036779">
    <property type="entry name" value="LysM_dom_sf"/>
</dbReference>
<dbReference type="AlphaFoldDB" id="A0A371AVK4"/>
<dbReference type="SMART" id="SM00257">
    <property type="entry name" value="LysM"/>
    <property type="match status" value="1"/>
</dbReference>